<reference evidence="1" key="1">
    <citation type="submission" date="2020-05" db="EMBL/GenBank/DDBJ databases">
        <title>Phylogenomic resolution of chytrid fungi.</title>
        <authorList>
            <person name="Stajich J.E."/>
            <person name="Amses K."/>
            <person name="Simmons R."/>
            <person name="Seto K."/>
            <person name="Myers J."/>
            <person name="Bonds A."/>
            <person name="Quandt C.A."/>
            <person name="Barry K."/>
            <person name="Liu P."/>
            <person name="Grigoriev I."/>
            <person name="Longcore J.E."/>
            <person name="James T.Y."/>
        </authorList>
    </citation>
    <scope>NUCLEOTIDE SEQUENCE</scope>
    <source>
        <strain evidence="1">JEL0513</strain>
    </source>
</reference>
<gene>
    <name evidence="1" type="ORF">HK100_006371</name>
</gene>
<dbReference type="AlphaFoldDB" id="A0AAD5T7S4"/>
<evidence type="ECO:0000313" key="1">
    <source>
        <dbReference type="EMBL" id="KAJ3131439.1"/>
    </source>
</evidence>
<comment type="caution">
    <text evidence="1">The sequence shown here is derived from an EMBL/GenBank/DDBJ whole genome shotgun (WGS) entry which is preliminary data.</text>
</comment>
<protein>
    <submittedName>
        <fullName evidence="1">Uncharacterized protein</fullName>
    </submittedName>
</protein>
<organism evidence="1 2">
    <name type="scientific">Physocladia obscura</name>
    <dbReference type="NCBI Taxonomy" id="109957"/>
    <lineage>
        <taxon>Eukaryota</taxon>
        <taxon>Fungi</taxon>
        <taxon>Fungi incertae sedis</taxon>
        <taxon>Chytridiomycota</taxon>
        <taxon>Chytridiomycota incertae sedis</taxon>
        <taxon>Chytridiomycetes</taxon>
        <taxon>Chytridiales</taxon>
        <taxon>Chytriomycetaceae</taxon>
        <taxon>Physocladia</taxon>
    </lineage>
</organism>
<dbReference type="EMBL" id="JADGJH010000296">
    <property type="protein sequence ID" value="KAJ3131439.1"/>
    <property type="molecule type" value="Genomic_DNA"/>
</dbReference>
<proteinExistence type="predicted"/>
<name>A0AAD5T7S4_9FUNG</name>
<keyword evidence="2" id="KW-1185">Reference proteome</keyword>
<accession>A0AAD5T7S4</accession>
<sequence>MHKLTTLQKVLIAAGTVEATGHVYVYNMKKEHDKMHPVDVQITDKHGVPLWYHEIKNRSELSEGDIGKTAVEE</sequence>
<dbReference type="Proteomes" id="UP001211907">
    <property type="component" value="Unassembled WGS sequence"/>
</dbReference>
<evidence type="ECO:0000313" key="2">
    <source>
        <dbReference type="Proteomes" id="UP001211907"/>
    </source>
</evidence>